<comment type="subcellular location">
    <subcellularLocation>
        <location evidence="2">Mitochondrion</location>
    </subcellularLocation>
</comment>
<evidence type="ECO:0000259" key="11">
    <source>
        <dbReference type="Pfam" id="PF07992"/>
    </source>
</evidence>
<dbReference type="EMBL" id="KZ997126">
    <property type="protein sequence ID" value="RKO87840.1"/>
    <property type="molecule type" value="Genomic_DNA"/>
</dbReference>
<keyword evidence="7" id="KW-0560">Oxidoreductase</keyword>
<dbReference type="GO" id="GO:0070224">
    <property type="term" value="F:sulfide:quinone oxidoreductase activity"/>
    <property type="evidence" value="ECO:0007669"/>
    <property type="project" value="TreeGrafter"/>
</dbReference>
<evidence type="ECO:0000256" key="3">
    <source>
        <dbReference type="ARBA" id="ARBA00022630"/>
    </source>
</evidence>
<reference evidence="13" key="1">
    <citation type="journal article" date="2018" name="Nat. Microbiol.">
        <title>Leveraging single-cell genomics to expand the fungal tree of life.</title>
        <authorList>
            <person name="Ahrendt S.R."/>
            <person name="Quandt C.A."/>
            <person name="Ciobanu D."/>
            <person name="Clum A."/>
            <person name="Salamov A."/>
            <person name="Andreopoulos B."/>
            <person name="Cheng J.F."/>
            <person name="Woyke T."/>
            <person name="Pelin A."/>
            <person name="Henrissat B."/>
            <person name="Reynolds N.K."/>
            <person name="Benny G.L."/>
            <person name="Smith M.E."/>
            <person name="James T.Y."/>
            <person name="Grigoriev I.V."/>
        </authorList>
    </citation>
    <scope>NUCLEOTIDE SEQUENCE [LARGE SCALE GENOMIC DNA]</scope>
</reference>
<proteinExistence type="inferred from homology"/>
<evidence type="ECO:0000256" key="1">
    <source>
        <dbReference type="ARBA" id="ARBA00001974"/>
    </source>
</evidence>
<dbReference type="Gene3D" id="3.50.50.60">
    <property type="entry name" value="FAD/NAD(P)-binding domain"/>
    <property type="match status" value="2"/>
</dbReference>
<gene>
    <name evidence="12" type="ORF">BDK51DRAFT_22515</name>
</gene>
<keyword evidence="3" id="KW-0285">Flavoprotein</keyword>
<dbReference type="GO" id="GO:0070221">
    <property type="term" value="P:sulfide oxidation, using sulfide:quinone oxidoreductase"/>
    <property type="evidence" value="ECO:0007669"/>
    <property type="project" value="TreeGrafter"/>
</dbReference>
<keyword evidence="6" id="KW-0809">Transit peptide</keyword>
<comment type="cofactor">
    <cofactor evidence="1">
        <name>FAD</name>
        <dbReference type="ChEBI" id="CHEBI:57692"/>
    </cofactor>
</comment>
<comment type="similarity">
    <text evidence="9">Belongs to the SQRD family.</text>
</comment>
<dbReference type="FunFam" id="3.50.50.60:FF:000034">
    <property type="entry name" value="sulfide:quinone oxidoreductase, mitochondrial"/>
    <property type="match status" value="1"/>
</dbReference>
<dbReference type="SUPFAM" id="SSF51905">
    <property type="entry name" value="FAD/NAD(P)-binding domain"/>
    <property type="match status" value="2"/>
</dbReference>
<organism evidence="12 13">
    <name type="scientific">Blyttiomyces helicus</name>
    <dbReference type="NCBI Taxonomy" id="388810"/>
    <lineage>
        <taxon>Eukaryota</taxon>
        <taxon>Fungi</taxon>
        <taxon>Fungi incertae sedis</taxon>
        <taxon>Chytridiomycota</taxon>
        <taxon>Chytridiomycota incertae sedis</taxon>
        <taxon>Chytridiomycetes</taxon>
        <taxon>Chytridiomycetes incertae sedis</taxon>
        <taxon>Blyttiomyces</taxon>
    </lineage>
</organism>
<evidence type="ECO:0000256" key="10">
    <source>
        <dbReference type="ARBA" id="ARBA00070160"/>
    </source>
</evidence>
<keyword evidence="5" id="KW-0274">FAD</keyword>
<keyword evidence="13" id="KW-1185">Reference proteome</keyword>
<feature type="domain" description="FAD/NAD(P)-binding" evidence="11">
    <location>
        <begin position="1"/>
        <end position="120"/>
    </location>
</feature>
<dbReference type="Pfam" id="PF07992">
    <property type="entry name" value="Pyr_redox_2"/>
    <property type="match status" value="1"/>
</dbReference>
<dbReference type="PANTHER" id="PTHR10632:SF2">
    <property type="entry name" value="SULFIDE:QUINONE OXIDOREDUCTASE, MITOCHONDRIAL"/>
    <property type="match status" value="1"/>
</dbReference>
<evidence type="ECO:0000256" key="8">
    <source>
        <dbReference type="ARBA" id="ARBA00023128"/>
    </source>
</evidence>
<evidence type="ECO:0000313" key="13">
    <source>
        <dbReference type="Proteomes" id="UP000269721"/>
    </source>
</evidence>
<dbReference type="GO" id="GO:0071949">
    <property type="term" value="F:FAD binding"/>
    <property type="evidence" value="ECO:0007669"/>
    <property type="project" value="TreeGrafter"/>
</dbReference>
<accession>A0A4P9WAF6</accession>
<keyword evidence="8" id="KW-0496">Mitochondrion</keyword>
<dbReference type="InterPro" id="IPR036188">
    <property type="entry name" value="FAD/NAD-bd_sf"/>
</dbReference>
<dbReference type="GO" id="GO:0048038">
    <property type="term" value="F:quinone binding"/>
    <property type="evidence" value="ECO:0007669"/>
    <property type="project" value="UniProtKB-KW"/>
</dbReference>
<evidence type="ECO:0000256" key="7">
    <source>
        <dbReference type="ARBA" id="ARBA00023002"/>
    </source>
</evidence>
<keyword evidence="4" id="KW-0874">Quinone</keyword>
<evidence type="ECO:0000256" key="2">
    <source>
        <dbReference type="ARBA" id="ARBA00004173"/>
    </source>
</evidence>
<feature type="non-terminal residue" evidence="12">
    <location>
        <position position="1"/>
    </location>
</feature>
<dbReference type="OrthoDB" id="5376590at2759"/>
<protein>
    <recommendedName>
        <fullName evidence="10">Sulfide:quinone oxidoreductase, mitochondrial</fullName>
    </recommendedName>
</protein>
<evidence type="ECO:0000256" key="6">
    <source>
        <dbReference type="ARBA" id="ARBA00022946"/>
    </source>
</evidence>
<dbReference type="InterPro" id="IPR023753">
    <property type="entry name" value="FAD/NAD-binding_dom"/>
</dbReference>
<sequence length="218" mass="23468">QVVVIGGGSAGLAVASQLARTPQFQGKKDILIIEKSDTHYYQPLWTLVGAGIKPMSDSQRPMRDLIPKQADWLQTQVTRIDPNTSMVHTSSGSAPIQYDQLVVAPGIHIDWDAIEGLEDALQSGAVSSNYSATSVEKTARLLKEFKGGNAIFTQPNTPIKCAGAPQKIAYLAEEIFRENGVRAASNVQFHSGLGKIFGVDKYAAELTKVAQSRNVSVS</sequence>
<evidence type="ECO:0000256" key="4">
    <source>
        <dbReference type="ARBA" id="ARBA00022719"/>
    </source>
</evidence>
<evidence type="ECO:0000256" key="5">
    <source>
        <dbReference type="ARBA" id="ARBA00022827"/>
    </source>
</evidence>
<dbReference type="InterPro" id="IPR015904">
    <property type="entry name" value="Sulphide_quinone_reductase"/>
</dbReference>
<dbReference type="PANTHER" id="PTHR10632">
    <property type="entry name" value="SULFIDE:QUINONE OXIDOREDUCTASE"/>
    <property type="match status" value="1"/>
</dbReference>
<evidence type="ECO:0000313" key="12">
    <source>
        <dbReference type="EMBL" id="RKO87840.1"/>
    </source>
</evidence>
<dbReference type="Proteomes" id="UP000269721">
    <property type="component" value="Unassembled WGS sequence"/>
</dbReference>
<dbReference type="AlphaFoldDB" id="A0A4P9WAF6"/>
<dbReference type="GO" id="GO:0005739">
    <property type="term" value="C:mitochondrion"/>
    <property type="evidence" value="ECO:0007669"/>
    <property type="project" value="UniProtKB-SubCell"/>
</dbReference>
<evidence type="ECO:0000256" key="9">
    <source>
        <dbReference type="ARBA" id="ARBA00060891"/>
    </source>
</evidence>
<name>A0A4P9WAF6_9FUNG</name>